<dbReference type="Proteomes" id="UP000001357">
    <property type="component" value="Unassembled WGS sequence"/>
</dbReference>
<dbReference type="AlphaFoldDB" id="A9V4U9"/>
<accession>A9V4U9</accession>
<dbReference type="GeneID" id="5892922"/>
<organism evidence="1 2">
    <name type="scientific">Monosiga brevicollis</name>
    <name type="common">Choanoflagellate</name>
    <dbReference type="NCBI Taxonomy" id="81824"/>
    <lineage>
        <taxon>Eukaryota</taxon>
        <taxon>Choanoflagellata</taxon>
        <taxon>Craspedida</taxon>
        <taxon>Salpingoecidae</taxon>
        <taxon>Monosiga</taxon>
    </lineage>
</organism>
<dbReference type="KEGG" id="mbr:MONBRDRAFT_27284"/>
<dbReference type="InParanoid" id="A9V4U9"/>
<gene>
    <name evidence="1" type="ORF">MONBRDRAFT_27284</name>
</gene>
<reference evidence="1 2" key="1">
    <citation type="journal article" date="2008" name="Nature">
        <title>The genome of the choanoflagellate Monosiga brevicollis and the origin of metazoans.</title>
        <authorList>
            <consortium name="JGI Sequencing"/>
            <person name="King N."/>
            <person name="Westbrook M.J."/>
            <person name="Young S.L."/>
            <person name="Kuo A."/>
            <person name="Abedin M."/>
            <person name="Chapman J."/>
            <person name="Fairclough S."/>
            <person name="Hellsten U."/>
            <person name="Isogai Y."/>
            <person name="Letunic I."/>
            <person name="Marr M."/>
            <person name="Pincus D."/>
            <person name="Putnam N."/>
            <person name="Rokas A."/>
            <person name="Wright K.J."/>
            <person name="Zuzow R."/>
            <person name="Dirks W."/>
            <person name="Good M."/>
            <person name="Goodstein D."/>
            <person name="Lemons D."/>
            <person name="Li W."/>
            <person name="Lyons J.B."/>
            <person name="Morris A."/>
            <person name="Nichols S."/>
            <person name="Richter D.J."/>
            <person name="Salamov A."/>
            <person name="Bork P."/>
            <person name="Lim W.A."/>
            <person name="Manning G."/>
            <person name="Miller W.T."/>
            <person name="McGinnis W."/>
            <person name="Shapiro H."/>
            <person name="Tjian R."/>
            <person name="Grigoriev I.V."/>
            <person name="Rokhsar D."/>
        </authorList>
    </citation>
    <scope>NUCLEOTIDE SEQUENCE [LARGE SCALE GENOMIC DNA]</scope>
    <source>
        <strain evidence="2">MX1 / ATCC 50154</strain>
    </source>
</reference>
<evidence type="ECO:0000313" key="1">
    <source>
        <dbReference type="EMBL" id="EDQ87432.1"/>
    </source>
</evidence>
<keyword evidence="2" id="KW-1185">Reference proteome</keyword>
<sequence>MDPSLKDQPLKEILKDPAYARFKPLEKIIGDLNVRDWASQTLPSLLDCTPDDLKMHVSAFYRVLEREGKFLDALQGDTRMLDLSMGMVTSVGFGLQNSLKHVLENLRLDALDGISVINLSYNNLLDQDGGLLLRLADRMAERKPPQPKVEFRLTGNRFTPNFLVETALPLCQMDHISYVVVPDLGRSDATAALAHMHDKSALVFNKLIFIREMHLPGGHWQEILPPGVVPHVVRETHDKYYLQARA</sequence>
<evidence type="ECO:0000313" key="2">
    <source>
        <dbReference type="Proteomes" id="UP000001357"/>
    </source>
</evidence>
<dbReference type="RefSeq" id="XP_001747692.1">
    <property type="nucleotide sequence ID" value="XM_001747640.1"/>
</dbReference>
<protein>
    <submittedName>
        <fullName evidence="1">Uncharacterized protein</fullName>
    </submittedName>
</protein>
<name>A9V4U9_MONBE</name>
<dbReference type="EMBL" id="CH991559">
    <property type="protein sequence ID" value="EDQ87432.1"/>
    <property type="molecule type" value="Genomic_DNA"/>
</dbReference>
<proteinExistence type="predicted"/>